<feature type="transmembrane region" description="Helical" evidence="10">
    <location>
        <begin position="661"/>
        <end position="681"/>
    </location>
</feature>
<dbReference type="PANTHER" id="PTHR33389:SF18">
    <property type="entry name" value="OS01G0677900 PROTEIN"/>
    <property type="match status" value="1"/>
</dbReference>
<evidence type="ECO:0000313" key="14">
    <source>
        <dbReference type="Proteomes" id="UP000797356"/>
    </source>
</evidence>
<keyword evidence="14" id="KW-1185">Reference proteome</keyword>
<evidence type="ECO:0000256" key="5">
    <source>
        <dbReference type="ARBA" id="ARBA00022679"/>
    </source>
</evidence>
<evidence type="ECO:0000259" key="11">
    <source>
        <dbReference type="Pfam" id="PF11145"/>
    </source>
</evidence>
<dbReference type="PANTHER" id="PTHR33389">
    <property type="entry name" value="FAMILY PROTEIN, PUTATIVE (DUF2921)-RELATED"/>
    <property type="match status" value="1"/>
</dbReference>
<dbReference type="GO" id="GO:0061630">
    <property type="term" value="F:ubiquitin protein ligase activity"/>
    <property type="evidence" value="ECO:0007669"/>
    <property type="project" value="UniProtKB-EC"/>
</dbReference>
<accession>A0A8K0I476</accession>
<evidence type="ECO:0000313" key="13">
    <source>
        <dbReference type="EMBL" id="KAG1335046.1"/>
    </source>
</evidence>
<dbReference type="Pfam" id="PF11145">
    <property type="entry name" value="DUF2921"/>
    <property type="match status" value="1"/>
</dbReference>
<keyword evidence="5" id="KW-0808">Transferase</keyword>
<feature type="domain" description="DUF2921" evidence="12">
    <location>
        <begin position="61"/>
        <end position="230"/>
    </location>
</feature>
<organism evidence="13 14">
    <name type="scientific">Cocos nucifera</name>
    <name type="common">Coconut palm</name>
    <dbReference type="NCBI Taxonomy" id="13894"/>
    <lineage>
        <taxon>Eukaryota</taxon>
        <taxon>Viridiplantae</taxon>
        <taxon>Streptophyta</taxon>
        <taxon>Embryophyta</taxon>
        <taxon>Tracheophyta</taxon>
        <taxon>Spermatophyta</taxon>
        <taxon>Magnoliopsida</taxon>
        <taxon>Liliopsida</taxon>
        <taxon>Arecaceae</taxon>
        <taxon>Arecoideae</taxon>
        <taxon>Cocoseae</taxon>
        <taxon>Attaleinae</taxon>
        <taxon>Cocos</taxon>
    </lineage>
</organism>
<name>A0A8K0I476_COCNU</name>
<keyword evidence="9 10" id="KW-0472">Membrane</keyword>
<comment type="catalytic activity">
    <reaction evidence="1">
        <text>S-ubiquitinyl-[E2 ubiquitin-conjugating enzyme]-L-cysteine + [acceptor protein]-L-lysine = [E2 ubiquitin-conjugating enzyme]-L-cysteine + N(6)-ubiquitinyl-[acceptor protein]-L-lysine.</text>
        <dbReference type="EC" id="2.3.2.27"/>
    </reaction>
</comment>
<evidence type="ECO:0000256" key="1">
    <source>
        <dbReference type="ARBA" id="ARBA00000900"/>
    </source>
</evidence>
<evidence type="ECO:0000259" key="12">
    <source>
        <dbReference type="Pfam" id="PF25333"/>
    </source>
</evidence>
<evidence type="ECO:0000256" key="10">
    <source>
        <dbReference type="SAM" id="Phobius"/>
    </source>
</evidence>
<evidence type="ECO:0000256" key="2">
    <source>
        <dbReference type="ARBA" id="ARBA00004127"/>
    </source>
</evidence>
<comment type="caution">
    <text evidence="13">The sequence shown here is derived from an EMBL/GenBank/DDBJ whole genome shotgun (WGS) entry which is preliminary data.</text>
</comment>
<dbReference type="Proteomes" id="UP000797356">
    <property type="component" value="Chromosome 3"/>
</dbReference>
<dbReference type="InterPro" id="IPR021319">
    <property type="entry name" value="DUF2921"/>
</dbReference>
<dbReference type="EC" id="2.3.2.27" evidence="4"/>
<dbReference type="EMBL" id="CM017874">
    <property type="protein sequence ID" value="KAG1335046.1"/>
    <property type="molecule type" value="Genomic_DNA"/>
</dbReference>
<protein>
    <recommendedName>
        <fullName evidence="4">RING-type E3 ubiquitin transferase</fullName>
        <ecNumber evidence="4">2.3.2.27</ecNumber>
    </recommendedName>
</protein>
<proteinExistence type="predicted"/>
<dbReference type="InterPro" id="IPR057425">
    <property type="entry name" value="DUF2921_N"/>
</dbReference>
<evidence type="ECO:0000256" key="7">
    <source>
        <dbReference type="ARBA" id="ARBA00022786"/>
    </source>
</evidence>
<dbReference type="Pfam" id="PF25333">
    <property type="entry name" value="DUF2921_N"/>
    <property type="match status" value="3"/>
</dbReference>
<dbReference type="AlphaFoldDB" id="A0A8K0I476"/>
<dbReference type="OrthoDB" id="756308at2759"/>
<evidence type="ECO:0000256" key="3">
    <source>
        <dbReference type="ARBA" id="ARBA00004906"/>
    </source>
</evidence>
<evidence type="ECO:0000256" key="4">
    <source>
        <dbReference type="ARBA" id="ARBA00012483"/>
    </source>
</evidence>
<comment type="pathway">
    <text evidence="3">Protein modification; protein ubiquitination.</text>
</comment>
<dbReference type="GO" id="GO:0012505">
    <property type="term" value="C:endomembrane system"/>
    <property type="evidence" value="ECO:0007669"/>
    <property type="project" value="UniProtKB-SubCell"/>
</dbReference>
<feature type="domain" description="DUF2921" evidence="12">
    <location>
        <begin position="303"/>
        <end position="392"/>
    </location>
</feature>
<reference evidence="13" key="2">
    <citation type="submission" date="2019-07" db="EMBL/GenBank/DDBJ databases">
        <authorList>
            <person name="Yang Y."/>
            <person name="Bocs S."/>
            <person name="Baudouin L."/>
        </authorList>
    </citation>
    <scope>NUCLEOTIDE SEQUENCE</scope>
    <source>
        <tissue evidence="13">Spear leaf of Hainan Tall coconut</tissue>
    </source>
</reference>
<feature type="transmembrane region" description="Helical" evidence="10">
    <location>
        <begin position="701"/>
        <end position="721"/>
    </location>
</feature>
<keyword evidence="8 10" id="KW-1133">Transmembrane helix</keyword>
<feature type="domain" description="DUF2921" evidence="12">
    <location>
        <begin position="432"/>
        <end position="590"/>
    </location>
</feature>
<feature type="domain" description="SWEET-like" evidence="11">
    <location>
        <begin position="600"/>
        <end position="856"/>
    </location>
</feature>
<evidence type="ECO:0000256" key="8">
    <source>
        <dbReference type="ARBA" id="ARBA00022989"/>
    </source>
</evidence>
<evidence type="ECO:0000256" key="9">
    <source>
        <dbReference type="ARBA" id="ARBA00023136"/>
    </source>
</evidence>
<feature type="transmembrane region" description="Helical" evidence="10">
    <location>
        <begin position="741"/>
        <end position="765"/>
    </location>
</feature>
<gene>
    <name evidence="13" type="ORF">COCNU_03G011650</name>
</gene>
<feature type="transmembrane region" description="Helical" evidence="10">
    <location>
        <begin position="616"/>
        <end position="640"/>
    </location>
</feature>
<feature type="transmembrane region" description="Helical" evidence="10">
    <location>
        <begin position="823"/>
        <end position="842"/>
    </location>
</feature>
<keyword evidence="7" id="KW-0833">Ubl conjugation pathway</keyword>
<comment type="subcellular location">
    <subcellularLocation>
        <location evidence="2">Endomembrane system</location>
        <topology evidence="2">Multi-pass membrane protein</topology>
    </subcellularLocation>
</comment>
<keyword evidence="6 10" id="KW-0812">Transmembrane</keyword>
<evidence type="ECO:0000256" key="6">
    <source>
        <dbReference type="ARBA" id="ARBA00022692"/>
    </source>
</evidence>
<reference evidence="13" key="1">
    <citation type="journal article" date="2017" name="Gigascience">
        <title>The genome draft of coconut (Cocos nucifera).</title>
        <authorList>
            <person name="Xiao Y."/>
            <person name="Xu P."/>
            <person name="Fan H."/>
            <person name="Baudouin L."/>
            <person name="Xia W."/>
            <person name="Bocs S."/>
            <person name="Xu J."/>
            <person name="Li Q."/>
            <person name="Guo A."/>
            <person name="Zhou L."/>
            <person name="Li J."/>
            <person name="Wu Y."/>
            <person name="Ma Z."/>
            <person name="Armero A."/>
            <person name="Issali A.E."/>
            <person name="Liu N."/>
            <person name="Peng M."/>
            <person name="Yang Y."/>
        </authorList>
    </citation>
    <scope>NUCLEOTIDE SEQUENCE</scope>
    <source>
        <tissue evidence="13">Spear leaf of Hainan Tall coconut</tissue>
    </source>
</reference>
<sequence>MAPPSFPPPLFSSKSSMLWHGVRTGLSPFPSPPWFLLLLLLLRLAFISPSCSSSAGEISYANYCNSTVPEASPAGLLVDSSTSFQLSNGYYSGGGSLFRSFPASFDFHAKSLHQTKTPGVLQVKGTLVFNGRGVGYHQNWTANRYVRHGDFIASRRQIFQLSGFWSNSTGKLCMVGRGFLRSQREGTSMYLSAVLKLNYPEKSNISTSIVNGTVESLDSAHSPNHFDPISILAYAQKNYEYTMISQVKESCSHIKFEEELAGFNPDAVCSNLRRFLHGPFILDPGSNCSSGNCDPFGFSNDSTDANYGIFVPDKSLVGEGFWNQSEHRLCIMACRILNANPSSLANASVGDCTIGLSLGFPAVWSISIRSTTIGRIWSRKNKNDAGYFSTVSFRSLQSSVDSIPGLRYKYTKLDSVNKFCGGNNNTIKPGEWRYPDARNFDDMRFVLSPRDVNGNHAWGGQATPVFIGETYHGNGGPFMTNSGMNHTLWNVSYELSYTFWNASSVVDKPTVITAEGIYNAGTGMLCMVGCQNPISSVARKQADGMDSNSMDCEILINLQVPPLDPQAGEYFSGAIRSLREKSDPLFFDPLQVSSSSRYAFQEIYHVKMHPDVLPSISILMLVVLALGYMVPLFLNFEAFFENRNRHGILLHSGGWLDVNEVIVRVLTMVAFLLQFRLLQLAWSSRSAEDGKKGLSVPERTALMLCLPLYLAGGLIACLVPVSSPRHDIAIEYHLHSLWEDLISYSGNLISYAGLVLDGFLLPQIILNIFGNSKDKALTPIFYVGTAAVRALPHLYDAYRAHHFLPQLISSYIYASPDEDFYSSAWDIIIPCGGLLFAMLIYLQQRYGGGCILPARFRRPGPMYEMVPMVGL</sequence>